<name>A0A919SFL4_9ACTN</name>
<sequence length="174" mass="18158">MDYRRPFAALVTCLALTGCGAGEQASTASPPAAASAAPSPTAASGLGDSVKDAGDIPDPCTLLSKEQVTELTGRKITRIDEDGLPRGDTNRYCQWQQSGGQLAVFLNRTTEPDFTVTIAGATPVNDVGERAFQLAGHLYVLYGTVAIDVYSRGDSDDENLAEAAAVAQVLIPKI</sequence>
<gene>
    <name evidence="2" type="ORF">Aau02nite_42600</name>
</gene>
<dbReference type="Proteomes" id="UP000681340">
    <property type="component" value="Unassembled WGS sequence"/>
</dbReference>
<comment type="caution">
    <text evidence="2">The sequence shown here is derived from an EMBL/GenBank/DDBJ whole genome shotgun (WGS) entry which is preliminary data.</text>
</comment>
<dbReference type="RefSeq" id="WP_212990254.1">
    <property type="nucleotide sequence ID" value="NZ_BAABEA010000005.1"/>
</dbReference>
<accession>A0A919SFL4</accession>
<protein>
    <recommendedName>
        <fullName evidence="4">DUF3558 domain-containing protein</fullName>
    </recommendedName>
</protein>
<dbReference type="InterPro" id="IPR024520">
    <property type="entry name" value="DUF3558"/>
</dbReference>
<feature type="compositionally biased region" description="Low complexity" evidence="1">
    <location>
        <begin position="25"/>
        <end position="44"/>
    </location>
</feature>
<feature type="region of interest" description="Disordered" evidence="1">
    <location>
        <begin position="24"/>
        <end position="50"/>
    </location>
</feature>
<dbReference type="EMBL" id="BOQL01000032">
    <property type="protein sequence ID" value="GIM70769.1"/>
    <property type="molecule type" value="Genomic_DNA"/>
</dbReference>
<dbReference type="Pfam" id="PF12079">
    <property type="entry name" value="DUF3558"/>
    <property type="match status" value="1"/>
</dbReference>
<reference evidence="2" key="1">
    <citation type="submission" date="2021-03" db="EMBL/GenBank/DDBJ databases">
        <title>Whole genome shotgun sequence of Actinoplanes auranticolor NBRC 12245.</title>
        <authorList>
            <person name="Komaki H."/>
            <person name="Tamura T."/>
        </authorList>
    </citation>
    <scope>NUCLEOTIDE SEQUENCE</scope>
    <source>
        <strain evidence="2">NBRC 12245</strain>
    </source>
</reference>
<proteinExistence type="predicted"/>
<organism evidence="2 3">
    <name type="scientific">Actinoplanes auranticolor</name>
    <dbReference type="NCBI Taxonomy" id="47988"/>
    <lineage>
        <taxon>Bacteria</taxon>
        <taxon>Bacillati</taxon>
        <taxon>Actinomycetota</taxon>
        <taxon>Actinomycetes</taxon>
        <taxon>Micromonosporales</taxon>
        <taxon>Micromonosporaceae</taxon>
        <taxon>Actinoplanes</taxon>
    </lineage>
</organism>
<keyword evidence="3" id="KW-1185">Reference proteome</keyword>
<dbReference type="AlphaFoldDB" id="A0A919SFL4"/>
<evidence type="ECO:0000313" key="3">
    <source>
        <dbReference type="Proteomes" id="UP000681340"/>
    </source>
</evidence>
<evidence type="ECO:0000256" key="1">
    <source>
        <dbReference type="SAM" id="MobiDB-lite"/>
    </source>
</evidence>
<dbReference type="PROSITE" id="PS51257">
    <property type="entry name" value="PROKAR_LIPOPROTEIN"/>
    <property type="match status" value="1"/>
</dbReference>
<evidence type="ECO:0000313" key="2">
    <source>
        <dbReference type="EMBL" id="GIM70769.1"/>
    </source>
</evidence>
<evidence type="ECO:0008006" key="4">
    <source>
        <dbReference type="Google" id="ProtNLM"/>
    </source>
</evidence>